<dbReference type="PANTHER" id="PTHR10138:SF0">
    <property type="entry name" value="TRYPTOPHAN 2,3-DIOXYGENASE"/>
    <property type="match status" value="1"/>
</dbReference>
<reference evidence="6" key="1">
    <citation type="submission" date="2018-05" db="EMBL/GenBank/DDBJ databases">
        <authorList>
            <person name="Lanie J.A."/>
            <person name="Ng W.-L."/>
            <person name="Kazmierczak K.M."/>
            <person name="Andrzejewski T.M."/>
            <person name="Davidsen T.M."/>
            <person name="Wayne K.J."/>
            <person name="Tettelin H."/>
            <person name="Glass J.I."/>
            <person name="Rusch D."/>
            <person name="Podicherti R."/>
            <person name="Tsui H.-C.T."/>
            <person name="Winkler M.E."/>
        </authorList>
    </citation>
    <scope>NUCLEOTIDE SEQUENCE</scope>
</reference>
<feature type="non-terminal residue" evidence="6">
    <location>
        <position position="1"/>
    </location>
</feature>
<dbReference type="GO" id="GO:0004833">
    <property type="term" value="F:L-tryptophan 2,3-dioxygenase activity"/>
    <property type="evidence" value="ECO:0007669"/>
    <property type="project" value="InterPro"/>
</dbReference>
<evidence type="ECO:0000256" key="5">
    <source>
        <dbReference type="ARBA" id="ARBA00023004"/>
    </source>
</evidence>
<dbReference type="InterPro" id="IPR004981">
    <property type="entry name" value="Trp_2_3_dOase"/>
</dbReference>
<dbReference type="GO" id="GO:0046872">
    <property type="term" value="F:metal ion binding"/>
    <property type="evidence" value="ECO:0007669"/>
    <property type="project" value="UniProtKB-KW"/>
</dbReference>
<dbReference type="GO" id="GO:0019441">
    <property type="term" value="P:L-tryptophan catabolic process to kynurenine"/>
    <property type="evidence" value="ECO:0007669"/>
    <property type="project" value="InterPro"/>
</dbReference>
<keyword evidence="5" id="KW-0408">Iron</keyword>
<keyword evidence="4" id="KW-0560">Oxidoreductase</keyword>
<sequence>VTKSLNYSSYLQLDKLLTLQSPLSNGPEHDELLFIVIHQVYELWFKQLLHEVAGFTTALTLCDETRMRDLLKRIRTILKTLVSQVDILETMTPISFDSFRHRLESSSGFQSVQFRLLEFALGKRSQKSVEMHTPDSQAYKALQDAIAAPSIYELFLVYLKNKGYKIPDSAINIDRTQSTPSNPQIHPILVDIYHNDPDRSQVCELLVDVDEGLQEWRYRHVKMVERTIGVKTGTGGSAGAAYLQTTLFAPMFPDLWEVRNQF</sequence>
<dbReference type="EMBL" id="UINC01099987">
    <property type="protein sequence ID" value="SVC59681.1"/>
    <property type="molecule type" value="Genomic_DNA"/>
</dbReference>
<evidence type="ECO:0008006" key="7">
    <source>
        <dbReference type="Google" id="ProtNLM"/>
    </source>
</evidence>
<dbReference type="Pfam" id="PF03301">
    <property type="entry name" value="Trp_dioxygenase"/>
    <property type="match status" value="2"/>
</dbReference>
<dbReference type="PANTHER" id="PTHR10138">
    <property type="entry name" value="TRYPTOPHAN 2,3-DIOXYGENASE"/>
    <property type="match status" value="1"/>
</dbReference>
<evidence type="ECO:0000313" key="6">
    <source>
        <dbReference type="EMBL" id="SVC59681.1"/>
    </source>
</evidence>
<gene>
    <name evidence="6" type="ORF">METZ01_LOCUS312535</name>
</gene>
<dbReference type="Gene3D" id="1.20.58.480">
    <property type="match status" value="1"/>
</dbReference>
<organism evidence="6">
    <name type="scientific">marine metagenome</name>
    <dbReference type="NCBI Taxonomy" id="408172"/>
    <lineage>
        <taxon>unclassified sequences</taxon>
        <taxon>metagenomes</taxon>
        <taxon>ecological metagenomes</taxon>
    </lineage>
</organism>
<evidence type="ECO:0000256" key="3">
    <source>
        <dbReference type="ARBA" id="ARBA00022723"/>
    </source>
</evidence>
<dbReference type="GO" id="GO:0020037">
    <property type="term" value="F:heme binding"/>
    <property type="evidence" value="ECO:0007669"/>
    <property type="project" value="InterPro"/>
</dbReference>
<name>A0A382NJB0_9ZZZZ</name>
<keyword evidence="3" id="KW-0479">Metal-binding</keyword>
<dbReference type="SUPFAM" id="SSF140959">
    <property type="entry name" value="Indolic compounds 2,3-dioxygenase-like"/>
    <property type="match status" value="1"/>
</dbReference>
<dbReference type="FunFam" id="1.20.58.480:FF:000001">
    <property type="entry name" value="Tryptophan 2,3-dioxygenase"/>
    <property type="match status" value="1"/>
</dbReference>
<comment type="subunit">
    <text evidence="1">Homotetramer.</text>
</comment>
<proteinExistence type="inferred from homology"/>
<keyword evidence="2" id="KW-0349">Heme</keyword>
<evidence type="ECO:0000256" key="2">
    <source>
        <dbReference type="ARBA" id="ARBA00022617"/>
    </source>
</evidence>
<dbReference type="GO" id="GO:0019442">
    <property type="term" value="P:L-tryptophan catabolic process to acetyl-CoA"/>
    <property type="evidence" value="ECO:0007669"/>
    <property type="project" value="TreeGrafter"/>
</dbReference>
<evidence type="ECO:0000256" key="4">
    <source>
        <dbReference type="ARBA" id="ARBA00023002"/>
    </source>
</evidence>
<dbReference type="HAMAP" id="MF_01972">
    <property type="entry name" value="T23O"/>
    <property type="match status" value="1"/>
</dbReference>
<accession>A0A382NJB0</accession>
<protein>
    <recommendedName>
        <fullName evidence="7">Tryptophan 2,3-dioxygenase</fullName>
    </recommendedName>
</protein>
<dbReference type="InterPro" id="IPR037217">
    <property type="entry name" value="Trp/Indoleamine_2_3_dOase-like"/>
</dbReference>
<dbReference type="AlphaFoldDB" id="A0A382NJB0"/>
<evidence type="ECO:0000256" key="1">
    <source>
        <dbReference type="ARBA" id="ARBA00011881"/>
    </source>
</evidence>